<keyword evidence="2" id="KW-1133">Transmembrane helix</keyword>
<dbReference type="Gene3D" id="1.25.40.10">
    <property type="entry name" value="Tetratricopeptide repeat domain"/>
    <property type="match status" value="1"/>
</dbReference>
<feature type="repeat" description="TPR" evidence="1">
    <location>
        <begin position="152"/>
        <end position="185"/>
    </location>
</feature>
<keyword evidence="2" id="KW-0812">Transmembrane</keyword>
<accession>X6M2K3</accession>
<dbReference type="EMBL" id="ASPP01025334">
    <property type="protein sequence ID" value="ETO08124.1"/>
    <property type="molecule type" value="Genomic_DNA"/>
</dbReference>
<evidence type="ECO:0000256" key="1">
    <source>
        <dbReference type="PROSITE-ProRule" id="PRU00339"/>
    </source>
</evidence>
<dbReference type="Proteomes" id="UP000023152">
    <property type="component" value="Unassembled WGS sequence"/>
</dbReference>
<keyword evidence="2" id="KW-0472">Membrane</keyword>
<dbReference type="SUPFAM" id="SSF48452">
    <property type="entry name" value="TPR-like"/>
    <property type="match status" value="1"/>
</dbReference>
<keyword evidence="4" id="KW-1185">Reference proteome</keyword>
<evidence type="ECO:0000313" key="4">
    <source>
        <dbReference type="Proteomes" id="UP000023152"/>
    </source>
</evidence>
<dbReference type="PROSITE" id="PS50005">
    <property type="entry name" value="TPR"/>
    <property type="match status" value="1"/>
</dbReference>
<dbReference type="InterPro" id="IPR019734">
    <property type="entry name" value="TPR_rpt"/>
</dbReference>
<evidence type="ECO:0000313" key="3">
    <source>
        <dbReference type="EMBL" id="ETO08124.1"/>
    </source>
</evidence>
<protein>
    <submittedName>
        <fullName evidence="3">Uncharacterized protein</fullName>
    </submittedName>
</protein>
<comment type="caution">
    <text evidence="3">The sequence shown here is derived from an EMBL/GenBank/DDBJ whole genome shotgun (WGS) entry which is preliminary data.</text>
</comment>
<gene>
    <name evidence="3" type="ORF">RFI_29265</name>
</gene>
<name>X6M2K3_RETFI</name>
<feature type="transmembrane region" description="Helical" evidence="2">
    <location>
        <begin position="139"/>
        <end position="162"/>
    </location>
</feature>
<feature type="non-terminal residue" evidence="3">
    <location>
        <position position="201"/>
    </location>
</feature>
<reference evidence="3 4" key="1">
    <citation type="journal article" date="2013" name="Curr. Biol.">
        <title>The Genome of the Foraminiferan Reticulomyxa filosa.</title>
        <authorList>
            <person name="Glockner G."/>
            <person name="Hulsmann N."/>
            <person name="Schleicher M."/>
            <person name="Noegel A.A."/>
            <person name="Eichinger L."/>
            <person name="Gallinger C."/>
            <person name="Pawlowski J."/>
            <person name="Sierra R."/>
            <person name="Euteneuer U."/>
            <person name="Pillet L."/>
            <person name="Moustafa A."/>
            <person name="Platzer M."/>
            <person name="Groth M."/>
            <person name="Szafranski K."/>
            <person name="Schliwa M."/>
        </authorList>
    </citation>
    <scope>NUCLEOTIDE SEQUENCE [LARGE SCALE GENOMIC DNA]</scope>
</reference>
<dbReference type="AlphaFoldDB" id="X6M2K3"/>
<sequence>MYLFYKHIDLIIDYNEGTNTFQFHKISPFDDILSFNEYSCLCISNSILFFGGSKNCIDSKKIISNNKTKLEIWSNKGQNEQIKKYHQQEKLLHVKENNINNLDFTKHKAVLLQLQNKQQCPKTKLFDYTINYFQENLQLFINMFGFIHSFNVILYNWLGFIYNDRQEYSKAIECFEMALKISLDIFGINHIWVDNINVYLA</sequence>
<dbReference type="InterPro" id="IPR011990">
    <property type="entry name" value="TPR-like_helical_dom_sf"/>
</dbReference>
<organism evidence="3 4">
    <name type="scientific">Reticulomyxa filosa</name>
    <dbReference type="NCBI Taxonomy" id="46433"/>
    <lineage>
        <taxon>Eukaryota</taxon>
        <taxon>Sar</taxon>
        <taxon>Rhizaria</taxon>
        <taxon>Retaria</taxon>
        <taxon>Foraminifera</taxon>
        <taxon>Monothalamids</taxon>
        <taxon>Reticulomyxidae</taxon>
        <taxon>Reticulomyxa</taxon>
    </lineage>
</organism>
<keyword evidence="1" id="KW-0802">TPR repeat</keyword>
<proteinExistence type="predicted"/>
<evidence type="ECO:0000256" key="2">
    <source>
        <dbReference type="SAM" id="Phobius"/>
    </source>
</evidence>